<keyword evidence="3" id="KW-0407">Ion channel</keyword>
<keyword evidence="1" id="KW-0812">Transmembrane</keyword>
<evidence type="ECO:0000259" key="2">
    <source>
        <dbReference type="Pfam" id="PF07885"/>
    </source>
</evidence>
<accession>A0ABT1QNU1</accession>
<keyword evidence="4" id="KW-1185">Reference proteome</keyword>
<feature type="transmembrane region" description="Helical" evidence="1">
    <location>
        <begin position="120"/>
        <end position="145"/>
    </location>
</feature>
<proteinExistence type="predicted"/>
<feature type="transmembrane region" description="Helical" evidence="1">
    <location>
        <begin position="165"/>
        <end position="184"/>
    </location>
</feature>
<evidence type="ECO:0000313" key="4">
    <source>
        <dbReference type="Proteomes" id="UP001165498"/>
    </source>
</evidence>
<evidence type="ECO:0000256" key="1">
    <source>
        <dbReference type="SAM" id="Phobius"/>
    </source>
</evidence>
<feature type="transmembrane region" description="Helical" evidence="1">
    <location>
        <begin position="87"/>
        <end position="108"/>
    </location>
</feature>
<dbReference type="RefSeq" id="WP_255910372.1">
    <property type="nucleotide sequence ID" value="NZ_JANFQO010000001.1"/>
</dbReference>
<dbReference type="EMBL" id="JANFQO010000001">
    <property type="protein sequence ID" value="MCQ4163305.1"/>
    <property type="molecule type" value="Genomic_DNA"/>
</dbReference>
<dbReference type="Proteomes" id="UP001165498">
    <property type="component" value="Unassembled WGS sequence"/>
</dbReference>
<feature type="domain" description="Potassium channel" evidence="2">
    <location>
        <begin position="129"/>
        <end position="209"/>
    </location>
</feature>
<keyword evidence="3" id="KW-0813">Transport</keyword>
<dbReference type="GO" id="GO:0034220">
    <property type="term" value="P:monoatomic ion transmembrane transport"/>
    <property type="evidence" value="ECO:0007669"/>
    <property type="project" value="UniProtKB-KW"/>
</dbReference>
<dbReference type="SUPFAM" id="SSF81324">
    <property type="entry name" value="Voltage-gated potassium channels"/>
    <property type="match status" value="1"/>
</dbReference>
<feature type="transmembrane region" description="Helical" evidence="1">
    <location>
        <begin position="35"/>
        <end position="54"/>
    </location>
</feature>
<name>A0ABT1QNU1_9GAMM</name>
<feature type="transmembrane region" description="Helical" evidence="1">
    <location>
        <begin position="61"/>
        <end position="81"/>
    </location>
</feature>
<dbReference type="InterPro" id="IPR013099">
    <property type="entry name" value="K_chnl_dom"/>
</dbReference>
<dbReference type="Gene3D" id="1.10.287.70">
    <property type="match status" value="1"/>
</dbReference>
<protein>
    <submittedName>
        <fullName evidence="3">Potassium channel family protein</fullName>
    </submittedName>
</protein>
<reference evidence="3" key="1">
    <citation type="submission" date="2022-07" db="EMBL/GenBank/DDBJ databases">
        <title>Tahibacter sp., a new gammaproteobacterium isolated from the silt sample collected at pig farm.</title>
        <authorList>
            <person name="Chen H."/>
        </authorList>
    </citation>
    <scope>NUCLEOTIDE SEQUENCE</scope>
    <source>
        <strain evidence="3">P2K</strain>
    </source>
</reference>
<feature type="transmembrane region" description="Helical" evidence="1">
    <location>
        <begin position="196"/>
        <end position="215"/>
    </location>
</feature>
<keyword evidence="1" id="KW-0472">Membrane</keyword>
<evidence type="ECO:0000313" key="3">
    <source>
        <dbReference type="EMBL" id="MCQ4163305.1"/>
    </source>
</evidence>
<keyword evidence="3" id="KW-0406">Ion transport</keyword>
<comment type="caution">
    <text evidence="3">The sequence shown here is derived from an EMBL/GenBank/DDBJ whole genome shotgun (WGS) entry which is preliminary data.</text>
</comment>
<organism evidence="3 4">
    <name type="scientific">Tahibacter harae</name>
    <dbReference type="NCBI Taxonomy" id="2963937"/>
    <lineage>
        <taxon>Bacteria</taxon>
        <taxon>Pseudomonadati</taxon>
        <taxon>Pseudomonadota</taxon>
        <taxon>Gammaproteobacteria</taxon>
        <taxon>Lysobacterales</taxon>
        <taxon>Rhodanobacteraceae</taxon>
        <taxon>Tahibacter</taxon>
    </lineage>
</organism>
<sequence>MQTPRLLRRHPSALLLAAQLASLVLYPLTDANEDGRILFGAIGVVAVSLSVWVVDRSPARTWIALLLALPAVGMTLAAILFDSNALLVHSALLESALYFYAAGSLIAYMMRDHRVTSDEYFAAGATFTLLAWGFAYAFFVCQAWYPDSFTGLRAPQEPRRWMELLFLSFTTLSGVGIGDVIPLGMPARALVMLEQFAGIGYIAVVVSRLIGLGMLRISRRAEQEQDKG</sequence>
<dbReference type="Pfam" id="PF07885">
    <property type="entry name" value="Ion_trans_2"/>
    <property type="match status" value="1"/>
</dbReference>
<gene>
    <name evidence="3" type="ORF">NM961_01150</name>
</gene>
<keyword evidence="1" id="KW-1133">Transmembrane helix</keyword>